<dbReference type="GeneID" id="9044794"/>
<gene>
    <name evidence="2" type="ORF">Pmar_PMAR021174</name>
</gene>
<dbReference type="EMBL" id="GG674250">
    <property type="protein sequence ID" value="EER14421.1"/>
    <property type="molecule type" value="Genomic_DNA"/>
</dbReference>
<feature type="region of interest" description="Disordered" evidence="1">
    <location>
        <begin position="1"/>
        <end position="25"/>
    </location>
</feature>
<keyword evidence="3" id="KW-1185">Reference proteome</keyword>
<accession>C5KM60</accession>
<dbReference type="RefSeq" id="XP_002782626.1">
    <property type="nucleotide sequence ID" value="XM_002782580.1"/>
</dbReference>
<proteinExistence type="predicted"/>
<protein>
    <submittedName>
        <fullName evidence="2">Uncharacterized protein</fullName>
    </submittedName>
</protein>
<evidence type="ECO:0000313" key="2">
    <source>
        <dbReference type="EMBL" id="EER14421.1"/>
    </source>
</evidence>
<dbReference type="InParanoid" id="C5KM60"/>
<dbReference type="AlphaFoldDB" id="C5KM60"/>
<evidence type="ECO:0000256" key="1">
    <source>
        <dbReference type="SAM" id="MobiDB-lite"/>
    </source>
</evidence>
<feature type="non-terminal residue" evidence="2">
    <location>
        <position position="211"/>
    </location>
</feature>
<evidence type="ECO:0000313" key="3">
    <source>
        <dbReference type="Proteomes" id="UP000007800"/>
    </source>
</evidence>
<sequence>MSVLSSARRSPATSRQSSPPGTTRSIRLPYLEDDIVAVAGEVEPRLSRVLEDTLLLTVPLQSSLVPEWLVRQAVPTHVIDLRPADEPNLSGFPATVTCVRASWGTEGPRRSTRAFLNAIPLLFDFARSAAASRGRLLLVDTGHVAMAFVALIVSEGHQLGIYRALCLLLSRHLSPLDQPYPRLIAAASKWQQSRIQNWSRTETLLGNGSMA</sequence>
<organism evidence="3">
    <name type="scientific">Perkinsus marinus (strain ATCC 50983 / TXsc)</name>
    <dbReference type="NCBI Taxonomy" id="423536"/>
    <lineage>
        <taxon>Eukaryota</taxon>
        <taxon>Sar</taxon>
        <taxon>Alveolata</taxon>
        <taxon>Perkinsozoa</taxon>
        <taxon>Perkinsea</taxon>
        <taxon>Perkinsida</taxon>
        <taxon>Perkinsidae</taxon>
        <taxon>Perkinsus</taxon>
    </lineage>
</organism>
<name>C5KM60_PERM5</name>
<dbReference type="Proteomes" id="UP000007800">
    <property type="component" value="Unassembled WGS sequence"/>
</dbReference>
<reference evidence="2 3" key="1">
    <citation type="submission" date="2008-07" db="EMBL/GenBank/DDBJ databases">
        <authorList>
            <person name="El-Sayed N."/>
            <person name="Caler E."/>
            <person name="Inman J."/>
            <person name="Amedeo P."/>
            <person name="Hass B."/>
            <person name="Wortman J."/>
        </authorList>
    </citation>
    <scope>NUCLEOTIDE SEQUENCE [LARGE SCALE GENOMIC DNA]</scope>
    <source>
        <strain evidence="3">ATCC 50983 / TXsc</strain>
    </source>
</reference>